<dbReference type="InterPro" id="IPR007094">
    <property type="entry name" value="RNA-dir_pol_PSvirus"/>
</dbReference>
<evidence type="ECO:0000256" key="4">
    <source>
        <dbReference type="SAM" id="Coils"/>
    </source>
</evidence>
<keyword evidence="1" id="KW-0808">Transferase</keyword>
<evidence type="ECO:0000313" key="6">
    <source>
        <dbReference type="EMBL" id="APG78347.1"/>
    </source>
</evidence>
<dbReference type="InterPro" id="IPR001205">
    <property type="entry name" value="RNA-dir_pol_C"/>
</dbReference>
<evidence type="ECO:0000256" key="1">
    <source>
        <dbReference type="ARBA" id="ARBA00022679"/>
    </source>
</evidence>
<feature type="domain" description="RdRp catalytic" evidence="5">
    <location>
        <begin position="196"/>
        <end position="310"/>
    </location>
</feature>
<dbReference type="GO" id="GO:0039694">
    <property type="term" value="P:viral RNA genome replication"/>
    <property type="evidence" value="ECO:0007669"/>
    <property type="project" value="InterPro"/>
</dbReference>
<dbReference type="EMBL" id="KX884232">
    <property type="protein sequence ID" value="APG78347.1"/>
    <property type="molecule type" value="Genomic_RNA"/>
</dbReference>
<sequence>MHWRLRPYYHRAQARFRRSRPSRADWSKWIATSTHKRKLADEVEWDNERWEEAVEALTRDLKRLTVDTIPLAACPDTFKTLANSPGLDEQSFKRYETKGDVPWSEVEDFYKLLSEGKSHKCPPFSVAFRNHIVGKDAPNKARVILVAPAALTIVEKKFSAPLALAMRGTAFPKHWATGFDWFRGDGHHMMTYIRSDRALSTDWSTFDLSAPEWMIRDIYRCMYAAFPSLHAEEARVFQSISDIHARCYVQHGNEKFHMRGGVKTGSSFTHIEGTLINIAMQYYIHGKDAEFLCYGDDTVVKSALSPRQIARFVHKHSSFTMSVEKTHKGVQWLGLCYRDERWVLINPAKRWASLFMPERPNNHPDGFARNMQAHLIAAGEDDMASILRDVLEDEGHHDLIPGGAALSYKNRVLADYEISVIAELESRLKILL</sequence>
<feature type="coiled-coil region" evidence="4">
    <location>
        <begin position="40"/>
        <end position="67"/>
    </location>
</feature>
<reference evidence="6" key="1">
    <citation type="journal article" date="2016" name="Nature">
        <title>Redefining the invertebrate RNA virosphere.</title>
        <authorList>
            <person name="Shi M."/>
            <person name="Lin X.D."/>
            <person name="Tian J.H."/>
            <person name="Chen L.J."/>
            <person name="Chen X."/>
            <person name="Li C.X."/>
            <person name="Qin X.C."/>
            <person name="Li J."/>
            <person name="Cao J.P."/>
            <person name="Eden J.S."/>
            <person name="Buchmann J."/>
            <person name="Wang W."/>
            <person name="Xu J."/>
            <person name="Holmes E.C."/>
            <person name="Zhang Y.Z."/>
        </authorList>
    </citation>
    <scope>NUCLEOTIDE SEQUENCE</scope>
    <source>
        <strain evidence="6">WLJQ47818</strain>
    </source>
</reference>
<accession>A0A1L3KLS4</accession>
<dbReference type="GO" id="GO:0003968">
    <property type="term" value="F:RNA-directed RNA polymerase activity"/>
    <property type="evidence" value="ECO:0007669"/>
    <property type="project" value="InterPro"/>
</dbReference>
<organism evidence="6">
    <name type="scientific">Wenling partiti-like virus 6</name>
    <dbReference type="NCBI Taxonomy" id="1923524"/>
    <lineage>
        <taxon>Viruses</taxon>
        <taxon>Riboviria</taxon>
    </lineage>
</organism>
<proteinExistence type="predicted"/>
<evidence type="ECO:0000256" key="2">
    <source>
        <dbReference type="ARBA" id="ARBA00022695"/>
    </source>
</evidence>
<name>A0A1L3KLS4_9VIRU</name>
<protein>
    <submittedName>
        <fullName evidence="6">RdRp</fullName>
    </submittedName>
</protein>
<dbReference type="InterPro" id="IPR043502">
    <property type="entry name" value="DNA/RNA_pol_sf"/>
</dbReference>
<evidence type="ECO:0000256" key="3">
    <source>
        <dbReference type="ARBA" id="ARBA00022953"/>
    </source>
</evidence>
<dbReference type="SUPFAM" id="SSF56672">
    <property type="entry name" value="DNA/RNA polymerases"/>
    <property type="match status" value="1"/>
</dbReference>
<dbReference type="PROSITE" id="PS50507">
    <property type="entry name" value="RDRP_SSRNA_POS"/>
    <property type="match status" value="1"/>
</dbReference>
<keyword evidence="3" id="KW-0693">Viral RNA replication</keyword>
<evidence type="ECO:0000259" key="5">
    <source>
        <dbReference type="PROSITE" id="PS50507"/>
    </source>
</evidence>
<dbReference type="Pfam" id="PF00680">
    <property type="entry name" value="RdRP_1"/>
    <property type="match status" value="1"/>
</dbReference>
<keyword evidence="2" id="KW-0548">Nucleotidyltransferase</keyword>
<dbReference type="GO" id="GO:0006351">
    <property type="term" value="P:DNA-templated transcription"/>
    <property type="evidence" value="ECO:0007669"/>
    <property type="project" value="InterPro"/>
</dbReference>
<keyword evidence="4" id="KW-0175">Coiled coil</keyword>
<dbReference type="GO" id="GO:0003723">
    <property type="term" value="F:RNA binding"/>
    <property type="evidence" value="ECO:0007669"/>
    <property type="project" value="InterPro"/>
</dbReference>